<evidence type="ECO:0000256" key="1">
    <source>
        <dbReference type="ARBA" id="ARBA00004202"/>
    </source>
</evidence>
<dbReference type="STRING" id="1121420.SAMN02746098_03866"/>
<dbReference type="GO" id="GO:0015833">
    <property type="term" value="P:peptide transport"/>
    <property type="evidence" value="ECO:0007669"/>
    <property type="project" value="InterPro"/>
</dbReference>
<dbReference type="GO" id="GO:0005524">
    <property type="term" value="F:ATP binding"/>
    <property type="evidence" value="ECO:0007669"/>
    <property type="project" value="UniProtKB-KW"/>
</dbReference>
<dbReference type="Gene3D" id="3.40.50.300">
    <property type="entry name" value="P-loop containing nucleotide triphosphate hydrolases"/>
    <property type="match status" value="1"/>
</dbReference>
<dbReference type="OrthoDB" id="9779287at2"/>
<sequence>MLLEVKNLRTEFKLKRGTVRAVDDVSFTIDKGEILAIVGESGSGKSVTSLSLMGLIQKPGGVAGGEILFKSQDLTKLSQKELQEIRGNKISMIFQEPMTSLNPVWRIKDQIMENIMTHMKMSKKEALARTVEMLDTVGIPSPAERANDYPHQMSGGMRQRVMTAMALSCEPDLLIADEPTTALDVTIQAQILELLYQMREKFNMAVLLITHDLGVVYEAADRVIVMYCGKIVEEADVKTLFEHPQHPYTVGLLQSIPQIDNESDEHLFMIKGMVPNPLHMPPGCSFSDRCDRCMERCTKEMPELQEINGHKVRCFLYDKAEEGELSAK</sequence>
<dbReference type="NCBIfam" id="TIGR01727">
    <property type="entry name" value="oligo_HPY"/>
    <property type="match status" value="1"/>
</dbReference>
<dbReference type="PANTHER" id="PTHR43297:SF2">
    <property type="entry name" value="DIPEPTIDE TRANSPORT ATP-BINDING PROTEIN DPPD"/>
    <property type="match status" value="1"/>
</dbReference>
<keyword evidence="7" id="KW-0472">Membrane</keyword>
<dbReference type="InterPro" id="IPR027417">
    <property type="entry name" value="P-loop_NTPase"/>
</dbReference>
<dbReference type="Pfam" id="PF00005">
    <property type="entry name" value="ABC_tran"/>
    <property type="match status" value="1"/>
</dbReference>
<proteinExistence type="inferred from homology"/>
<dbReference type="InterPro" id="IPR013563">
    <property type="entry name" value="Oligopep_ABC_C"/>
</dbReference>
<dbReference type="RefSeq" id="WP_073031368.1">
    <property type="nucleotide sequence ID" value="NZ_FQXJ01000016.1"/>
</dbReference>
<dbReference type="SMART" id="SM00382">
    <property type="entry name" value="AAA"/>
    <property type="match status" value="1"/>
</dbReference>
<evidence type="ECO:0000313" key="10">
    <source>
        <dbReference type="Proteomes" id="UP000183954"/>
    </source>
</evidence>
<dbReference type="GO" id="GO:0016887">
    <property type="term" value="F:ATP hydrolysis activity"/>
    <property type="evidence" value="ECO:0007669"/>
    <property type="project" value="InterPro"/>
</dbReference>
<dbReference type="PANTHER" id="PTHR43297">
    <property type="entry name" value="OLIGOPEPTIDE TRANSPORT ATP-BINDING PROTEIN APPD"/>
    <property type="match status" value="1"/>
</dbReference>
<dbReference type="FunFam" id="3.40.50.300:FF:000016">
    <property type="entry name" value="Oligopeptide ABC transporter ATP-binding component"/>
    <property type="match status" value="1"/>
</dbReference>
<dbReference type="GO" id="GO:0005886">
    <property type="term" value="C:plasma membrane"/>
    <property type="evidence" value="ECO:0007669"/>
    <property type="project" value="UniProtKB-SubCell"/>
</dbReference>
<keyword evidence="10" id="KW-1185">Reference proteome</keyword>
<evidence type="ECO:0000256" key="4">
    <source>
        <dbReference type="ARBA" id="ARBA00022475"/>
    </source>
</evidence>
<organism evidence="9 10">
    <name type="scientific">Desulfosporosinus lacus DSM 15449</name>
    <dbReference type="NCBI Taxonomy" id="1121420"/>
    <lineage>
        <taxon>Bacteria</taxon>
        <taxon>Bacillati</taxon>
        <taxon>Bacillota</taxon>
        <taxon>Clostridia</taxon>
        <taxon>Eubacteriales</taxon>
        <taxon>Desulfitobacteriaceae</taxon>
        <taxon>Desulfosporosinus</taxon>
    </lineage>
</organism>
<gene>
    <name evidence="9" type="ORF">SAMN02746098_03866</name>
</gene>
<keyword evidence="3" id="KW-0813">Transport</keyword>
<name>A0A1M6A263_9FIRM</name>
<evidence type="ECO:0000256" key="2">
    <source>
        <dbReference type="ARBA" id="ARBA00005417"/>
    </source>
</evidence>
<evidence type="ECO:0000256" key="5">
    <source>
        <dbReference type="ARBA" id="ARBA00022741"/>
    </source>
</evidence>
<dbReference type="CDD" id="cd03257">
    <property type="entry name" value="ABC_NikE_OppD_transporters"/>
    <property type="match status" value="1"/>
</dbReference>
<comment type="similarity">
    <text evidence="2">Belongs to the ABC transporter superfamily.</text>
</comment>
<dbReference type="PROSITE" id="PS50893">
    <property type="entry name" value="ABC_TRANSPORTER_2"/>
    <property type="match status" value="1"/>
</dbReference>
<dbReference type="InterPro" id="IPR050388">
    <property type="entry name" value="ABC_Ni/Peptide_Import"/>
</dbReference>
<evidence type="ECO:0000256" key="7">
    <source>
        <dbReference type="ARBA" id="ARBA00023136"/>
    </source>
</evidence>
<evidence type="ECO:0000259" key="8">
    <source>
        <dbReference type="PROSITE" id="PS50893"/>
    </source>
</evidence>
<accession>A0A1M6A263</accession>
<keyword evidence="4" id="KW-1003">Cell membrane</keyword>
<reference evidence="10" key="1">
    <citation type="submission" date="2016-11" db="EMBL/GenBank/DDBJ databases">
        <authorList>
            <person name="Varghese N."/>
            <person name="Submissions S."/>
        </authorList>
    </citation>
    <scope>NUCLEOTIDE SEQUENCE [LARGE SCALE GENOMIC DNA]</scope>
    <source>
        <strain evidence="10">DSM 15449</strain>
    </source>
</reference>
<protein>
    <submittedName>
        <fullName evidence="9">Peptide/nickel transport system ATP-binding protein</fullName>
    </submittedName>
</protein>
<dbReference type="InterPro" id="IPR003439">
    <property type="entry name" value="ABC_transporter-like_ATP-bd"/>
</dbReference>
<evidence type="ECO:0000256" key="3">
    <source>
        <dbReference type="ARBA" id="ARBA00022448"/>
    </source>
</evidence>
<keyword evidence="5" id="KW-0547">Nucleotide-binding</keyword>
<dbReference type="Proteomes" id="UP000183954">
    <property type="component" value="Unassembled WGS sequence"/>
</dbReference>
<dbReference type="InterPro" id="IPR003593">
    <property type="entry name" value="AAA+_ATPase"/>
</dbReference>
<dbReference type="Pfam" id="PF08352">
    <property type="entry name" value="oligo_HPY"/>
    <property type="match status" value="1"/>
</dbReference>
<dbReference type="AlphaFoldDB" id="A0A1M6A263"/>
<dbReference type="EMBL" id="FQXJ01000016">
    <property type="protein sequence ID" value="SHI30591.1"/>
    <property type="molecule type" value="Genomic_DNA"/>
</dbReference>
<evidence type="ECO:0000256" key="6">
    <source>
        <dbReference type="ARBA" id="ARBA00022840"/>
    </source>
</evidence>
<keyword evidence="6 9" id="KW-0067">ATP-binding</keyword>
<dbReference type="SUPFAM" id="SSF52540">
    <property type="entry name" value="P-loop containing nucleoside triphosphate hydrolases"/>
    <property type="match status" value="1"/>
</dbReference>
<feature type="domain" description="ABC transporter" evidence="8">
    <location>
        <begin position="3"/>
        <end position="253"/>
    </location>
</feature>
<evidence type="ECO:0000313" key="9">
    <source>
        <dbReference type="EMBL" id="SHI30591.1"/>
    </source>
</evidence>
<comment type="subcellular location">
    <subcellularLocation>
        <location evidence="1">Cell membrane</location>
        <topology evidence="1">Peripheral membrane protein</topology>
    </subcellularLocation>
</comment>